<evidence type="ECO:0000259" key="3">
    <source>
        <dbReference type="Pfam" id="PF20434"/>
    </source>
</evidence>
<evidence type="ECO:0000259" key="2">
    <source>
        <dbReference type="Pfam" id="PF01738"/>
    </source>
</evidence>
<dbReference type="Proteomes" id="UP000076798">
    <property type="component" value="Unassembled WGS sequence"/>
</dbReference>
<gene>
    <name evidence="4" type="ORF">SISSUDRAFT_1002978</name>
</gene>
<dbReference type="Gene3D" id="3.40.50.1820">
    <property type="entry name" value="alpha/beta hydrolase"/>
    <property type="match status" value="1"/>
</dbReference>
<name>A0A166EPA6_9AGAM</name>
<evidence type="ECO:0000313" key="5">
    <source>
        <dbReference type="Proteomes" id="UP000076798"/>
    </source>
</evidence>
<dbReference type="InterPro" id="IPR002925">
    <property type="entry name" value="Dienelactn_hydro"/>
</dbReference>
<dbReference type="STRING" id="1314776.A0A166EPA6"/>
<keyword evidence="1 4" id="KW-0378">Hydrolase</keyword>
<feature type="domain" description="BD-FAE-like" evidence="3">
    <location>
        <begin position="32"/>
        <end position="144"/>
    </location>
</feature>
<dbReference type="AlphaFoldDB" id="A0A166EPA6"/>
<evidence type="ECO:0000256" key="1">
    <source>
        <dbReference type="ARBA" id="ARBA00022801"/>
    </source>
</evidence>
<dbReference type="PANTHER" id="PTHR48081:SF3">
    <property type="entry name" value="ALPHA_BETA HYDROLASE FOLD-3 DOMAIN-CONTAINING PROTEIN"/>
    <property type="match status" value="1"/>
</dbReference>
<dbReference type="OrthoDB" id="19653at2759"/>
<reference evidence="4 5" key="1">
    <citation type="journal article" date="2016" name="Mol. Biol. Evol.">
        <title>Comparative Genomics of Early-Diverging Mushroom-Forming Fungi Provides Insights into the Origins of Lignocellulose Decay Capabilities.</title>
        <authorList>
            <person name="Nagy L.G."/>
            <person name="Riley R."/>
            <person name="Tritt A."/>
            <person name="Adam C."/>
            <person name="Daum C."/>
            <person name="Floudas D."/>
            <person name="Sun H."/>
            <person name="Yadav J.S."/>
            <person name="Pangilinan J."/>
            <person name="Larsson K.H."/>
            <person name="Matsuura K."/>
            <person name="Barry K."/>
            <person name="Labutti K."/>
            <person name="Kuo R."/>
            <person name="Ohm R.A."/>
            <person name="Bhattacharya S.S."/>
            <person name="Shirouzu T."/>
            <person name="Yoshinaga Y."/>
            <person name="Martin F.M."/>
            <person name="Grigoriev I.V."/>
            <person name="Hibbett D.S."/>
        </authorList>
    </citation>
    <scope>NUCLEOTIDE SEQUENCE [LARGE SCALE GENOMIC DNA]</scope>
    <source>
        <strain evidence="4 5">HHB10207 ss-3</strain>
    </source>
</reference>
<proteinExistence type="predicted"/>
<feature type="domain" description="Dienelactone hydrolase" evidence="2">
    <location>
        <begin position="281"/>
        <end position="330"/>
    </location>
</feature>
<dbReference type="PANTHER" id="PTHR48081">
    <property type="entry name" value="AB HYDROLASE SUPERFAMILY PROTEIN C4A8.06C"/>
    <property type="match status" value="1"/>
</dbReference>
<dbReference type="Pfam" id="PF20434">
    <property type="entry name" value="BD-FAE"/>
    <property type="match status" value="1"/>
</dbReference>
<accession>A0A166EPA6</accession>
<organism evidence="4 5">
    <name type="scientific">Sistotremastrum suecicum HHB10207 ss-3</name>
    <dbReference type="NCBI Taxonomy" id="1314776"/>
    <lineage>
        <taxon>Eukaryota</taxon>
        <taxon>Fungi</taxon>
        <taxon>Dikarya</taxon>
        <taxon>Basidiomycota</taxon>
        <taxon>Agaricomycotina</taxon>
        <taxon>Agaricomycetes</taxon>
        <taxon>Sistotremastrales</taxon>
        <taxon>Sistotremastraceae</taxon>
        <taxon>Sistotremastrum</taxon>
    </lineage>
</organism>
<dbReference type="SUPFAM" id="SSF53474">
    <property type="entry name" value="alpha/beta-Hydrolases"/>
    <property type="match status" value="1"/>
</dbReference>
<protein>
    <submittedName>
        <fullName evidence="4">Alpha/beta-hydrolase</fullName>
    </submittedName>
</protein>
<dbReference type="InterPro" id="IPR049492">
    <property type="entry name" value="BD-FAE-like_dom"/>
</dbReference>
<dbReference type="Pfam" id="PF01738">
    <property type="entry name" value="DLH"/>
    <property type="match status" value="1"/>
</dbReference>
<dbReference type="InterPro" id="IPR050300">
    <property type="entry name" value="GDXG_lipolytic_enzyme"/>
</dbReference>
<dbReference type="InterPro" id="IPR029058">
    <property type="entry name" value="AB_hydrolase_fold"/>
</dbReference>
<evidence type="ECO:0000313" key="4">
    <source>
        <dbReference type="EMBL" id="KZT39799.1"/>
    </source>
</evidence>
<dbReference type="GO" id="GO:0016787">
    <property type="term" value="F:hydrolase activity"/>
    <property type="evidence" value="ECO:0007669"/>
    <property type="project" value="UniProtKB-KW"/>
</dbReference>
<sequence>MSSPITFVYKKINDVEISLDVWLPDSVAVTESVSSHRPALIWFHGGGGFCGDKGPEKSQWFGHWIKDFTTKLNGHFFISANYRLLIPTTAHDMIDDIRDVFKYVSEHLALDPVGNTKFSVDPFKLAVGGESFGGYMARLAGIHVDPKPKALVSMYGMGGDFLSRFYLDGIVTSKKMPFGSPLFDLSNPRFQTIYELSKVETSTKAGFDENHRPLGGDRQDLYPLTIQRGKYLDYLTGIKGLSQTLEEEKIWSATEASQLQQVPKVAHNVIPQLLLSSDFPPIYLIHGTADSVVSIDESEATDKQLRILGVETHFVAYEGGEHGFDNAAGTKAQQGDPIYEKLKPLKEWLRAKLE</sequence>
<keyword evidence="5" id="KW-1185">Reference proteome</keyword>
<dbReference type="EMBL" id="KV428041">
    <property type="protein sequence ID" value="KZT39799.1"/>
    <property type="molecule type" value="Genomic_DNA"/>
</dbReference>